<dbReference type="InterPro" id="IPR007111">
    <property type="entry name" value="NACHT_NTPase"/>
</dbReference>
<dbReference type="InterPro" id="IPR000357">
    <property type="entry name" value="HEAT"/>
</dbReference>
<dbReference type="InterPro" id="IPR016024">
    <property type="entry name" value="ARM-type_fold"/>
</dbReference>
<dbReference type="Pfam" id="PF23238">
    <property type="entry name" value="DUF7068"/>
    <property type="match status" value="1"/>
</dbReference>
<proteinExistence type="predicted"/>
<feature type="transmembrane region" description="Helical" evidence="2">
    <location>
        <begin position="1596"/>
        <end position="1613"/>
    </location>
</feature>
<evidence type="ECO:0000259" key="3">
    <source>
        <dbReference type="PROSITE" id="PS50837"/>
    </source>
</evidence>
<protein>
    <recommendedName>
        <fullName evidence="3">NACHT domain-containing protein</fullName>
    </recommendedName>
</protein>
<dbReference type="SUPFAM" id="SSF53167">
    <property type="entry name" value="Purine and uridine phosphorylases"/>
    <property type="match status" value="1"/>
</dbReference>
<reference evidence="4 5" key="1">
    <citation type="submission" date="2015-11" db="EMBL/GenBank/DDBJ databases">
        <title>Aspergillus lentulus strain IFM 54703T.</title>
        <authorList>
            <person name="Kusuya Y."/>
            <person name="Sakai K."/>
            <person name="Kamei K."/>
            <person name="Takahashi H."/>
            <person name="Yaguchi T."/>
        </authorList>
    </citation>
    <scope>NUCLEOTIDE SEQUENCE [LARGE SCALE GENOMIC DNA]</scope>
    <source>
        <strain evidence="4 5">IFM 54703</strain>
    </source>
</reference>
<keyword evidence="2" id="KW-0472">Membrane</keyword>
<sequence length="1614" mass="184131">METKTKRLSHDAYTVALLTPLEIELSAVRYMLDEEHQPLPSARGDPNYYVLGRLCQHNVVIASLPAGYQGTVSAAVVARDLARTFPSVTLRLLVGIGGGVPSDKTDIRLGDVVVSVPSGTQGGVVQYDLGKQTTTGFQRKGFLCPPPNEWLAILPRMQSDHRVRSNMVSSHIGDMLRRFPSLSEYERPSSEMDILFKSDYDHCMDQPTCQSCDRQMAVPRQERNPPDRPFIHYGVIASGDRVMKNAKERDMISKSSEGAICFEMEAAGLMNDFRCIVIRGISDYADSHKNDIWHAYAAAAAAGLAKELLSGAIRKLIKDVKILAATIQSSRAAAALKAFYTEGKRLNIERISGQLLPMSRCYINLAVVKRSLEVDEHHQSFSLTSRLKVQADEDTDIIPLPSLFEPRTGSSQTPSVPKRILIEGRAGVGKTTLCKKIVYDHLHHQMWNHLFDWVLWVPLRKLRRRAETTAAYNLENMFYDEYFSQQPDGKDLARALWQAVNDPSLSYRVLFLLDGLDEISREWDTDMPMHDFVSHLLKQPQVIITTRPRPSDQIDLGTVDLELETIGFLPEQVNNYINHPEIVPDGETATEIESFLQKHTLMQSLMRIPIQLDALCYSWERDLLEGRSQTMTSIYEAIVLKLWKKDILQLGIRDNQGMRLTEGRVKDIFESDIEDYMFNEINLIEGIAFHGLTNDIIEFRLKDRKSFYNHFKRHGEKRPHDGERVLRKVSFLRTSDDTLQTHEQSFHFLHLTFQEFFAARYFVRHWLQDKPLPLFRVGQQSTKHSLMAPRLFLQAKKYDLHYNIYWRFVAGLLQNRWQSNVLSGELMRDFFDQLDREPRDMVGPAHQRLTMHCLSEVAPSSDDEVISERRSSLEERLLQWVELECKLSSYPEMAAEMECPSRIITRLLGPGYERHHKQILETLCRRKVQISQDVLDAAASLLKRNAPGLVRLWAVDLISRTPDRITAEIERILVGDLHHEAFALRRYTARALFERFLSQNAIQDLVLLLRHHNENIITDSVDALKAAVDLPENVIQNLMSLFRDEKIVYPNGTPVPLLAPQNKFSDSTIRSLGTHLKDNMSCVRYRAAAALEVKNTLLPDWIIHNLVRLLEDESSNVRSAACKALCAQKSLPKEVLFDIIPVLNKRAEFSRDGFLSDETEHAIMILRSQLVLPDDIRHALSLLLKAEASCTRFAAGWALASQDNLSNETLNSMGLLLEEPNVNLEQLRRTFRFFEHQESLRRIGLRAFHRRLKDHNSEVRDLAAYELGGWLPLSDEILRDLVLCLKDPETRWSAEITLGKHSAIPDEIIQSFLDLLMDEDPDVRDSAAAALDSQKELPPQLLHSLVFVLSHCQDGSACAATNWLKRQRRLPGDITEALARLLDNERWVVKNNAMTVLLEQSHLEENVLHDIAILQFYPRIKYRYAWSSRLSSRSDLPPKTVKALAALLEKDNPSHVEEVLRVQSCFYPLVPTLSRQALKNLFRFWIPLAFDTQICCFLDKGKLIIDGPKGRFELDFESDQQRKQFIQAIRQVQMDLGFPTAGTNSDEQTPECAGCAMERPNNKVGSNARVLDAPLVSECKPGVVSRFRCLEHTGRVIVLATIAILIQLFLMVLM</sequence>
<dbReference type="InterPro" id="IPR011989">
    <property type="entry name" value="ARM-like"/>
</dbReference>
<dbReference type="Gene3D" id="1.25.10.10">
    <property type="entry name" value="Leucine-rich Repeat Variant"/>
    <property type="match status" value="2"/>
</dbReference>
<dbReference type="PANTHER" id="PTHR46082">
    <property type="entry name" value="ATP/GTP-BINDING PROTEIN-RELATED"/>
    <property type="match status" value="1"/>
</dbReference>
<evidence type="ECO:0000256" key="2">
    <source>
        <dbReference type="SAM" id="Phobius"/>
    </source>
</evidence>
<organism evidence="4 5">
    <name type="scientific">Aspergillus lentulus</name>
    <dbReference type="NCBI Taxonomy" id="293939"/>
    <lineage>
        <taxon>Eukaryota</taxon>
        <taxon>Fungi</taxon>
        <taxon>Dikarya</taxon>
        <taxon>Ascomycota</taxon>
        <taxon>Pezizomycotina</taxon>
        <taxon>Eurotiomycetes</taxon>
        <taxon>Eurotiomycetidae</taxon>
        <taxon>Eurotiales</taxon>
        <taxon>Aspergillaceae</taxon>
        <taxon>Aspergillus</taxon>
        <taxon>Aspergillus subgen. Fumigati</taxon>
    </lineage>
</organism>
<comment type="caution">
    <text evidence="4">The sequence shown here is derived from an EMBL/GenBank/DDBJ whole genome shotgun (WGS) entry which is preliminary data.</text>
</comment>
<keyword evidence="2" id="KW-1133">Transmembrane helix</keyword>
<dbReference type="EMBL" id="BCLY01000012">
    <property type="protein sequence ID" value="GAQ09491.1"/>
    <property type="molecule type" value="Genomic_DNA"/>
</dbReference>
<accession>A0AAN4PSG7</accession>
<name>A0AAN4PSG7_ASPLE</name>
<keyword evidence="1" id="KW-0677">Repeat</keyword>
<dbReference type="Pfam" id="PF02985">
    <property type="entry name" value="HEAT"/>
    <property type="match status" value="1"/>
</dbReference>
<dbReference type="PROSITE" id="PS50837">
    <property type="entry name" value="NACHT"/>
    <property type="match status" value="1"/>
</dbReference>
<dbReference type="Gene3D" id="3.40.50.300">
    <property type="entry name" value="P-loop containing nucleotide triphosphate hydrolases"/>
    <property type="match status" value="1"/>
</dbReference>
<dbReference type="Gene3D" id="3.40.50.1580">
    <property type="entry name" value="Nucleoside phosphorylase domain"/>
    <property type="match status" value="1"/>
</dbReference>
<dbReference type="GO" id="GO:0003824">
    <property type="term" value="F:catalytic activity"/>
    <property type="evidence" value="ECO:0007669"/>
    <property type="project" value="InterPro"/>
</dbReference>
<feature type="domain" description="NACHT" evidence="3">
    <location>
        <begin position="418"/>
        <end position="548"/>
    </location>
</feature>
<dbReference type="SUPFAM" id="SSF52540">
    <property type="entry name" value="P-loop containing nucleoside triphosphate hydrolases"/>
    <property type="match status" value="1"/>
</dbReference>
<dbReference type="Proteomes" id="UP000051487">
    <property type="component" value="Unassembled WGS sequence"/>
</dbReference>
<dbReference type="InterPro" id="IPR035994">
    <property type="entry name" value="Nucleoside_phosphorylase_sf"/>
</dbReference>
<evidence type="ECO:0000313" key="4">
    <source>
        <dbReference type="EMBL" id="GAQ09491.1"/>
    </source>
</evidence>
<dbReference type="InterPro" id="IPR053137">
    <property type="entry name" value="NLR-like"/>
</dbReference>
<keyword evidence="2" id="KW-0812">Transmembrane</keyword>
<evidence type="ECO:0000256" key="1">
    <source>
        <dbReference type="ARBA" id="ARBA00022737"/>
    </source>
</evidence>
<dbReference type="SUPFAM" id="SSF48371">
    <property type="entry name" value="ARM repeat"/>
    <property type="match status" value="2"/>
</dbReference>
<dbReference type="Pfam" id="PF05729">
    <property type="entry name" value="NACHT"/>
    <property type="match status" value="1"/>
</dbReference>
<dbReference type="PANTHER" id="PTHR46082:SF11">
    <property type="entry name" value="AAA+ ATPASE DOMAIN-CONTAINING PROTEIN-RELATED"/>
    <property type="match status" value="1"/>
</dbReference>
<dbReference type="InterPro" id="IPR027417">
    <property type="entry name" value="P-loop_NTPase"/>
</dbReference>
<evidence type="ECO:0000313" key="5">
    <source>
        <dbReference type="Proteomes" id="UP000051487"/>
    </source>
</evidence>
<gene>
    <name evidence="4" type="ORF">ALT_6812</name>
</gene>
<dbReference type="InterPro" id="IPR055496">
    <property type="entry name" value="DUF7068"/>
</dbReference>
<dbReference type="GO" id="GO:0009116">
    <property type="term" value="P:nucleoside metabolic process"/>
    <property type="evidence" value="ECO:0007669"/>
    <property type="project" value="InterPro"/>
</dbReference>